<protein>
    <submittedName>
        <fullName evidence="1">Uncharacterized protein</fullName>
    </submittedName>
</protein>
<proteinExistence type="predicted"/>
<dbReference type="KEGG" id="mgot:MgSA37_02646"/>
<sequence length="63" mass="7128">MGASQLIWAKASSSLSLLTRPLKLPCTHIVKHNHPANLTRRAYHLVPHSGYPYTIMPVVYPHR</sequence>
<dbReference type="Proteomes" id="UP000218263">
    <property type="component" value="Chromosome"/>
</dbReference>
<reference evidence="1 2" key="1">
    <citation type="submission" date="2015-12" db="EMBL/GenBank/DDBJ databases">
        <title>Genome sequence of Mucilaginibacter gotjawali.</title>
        <authorList>
            <person name="Lee J.S."/>
            <person name="Lee K.C."/>
            <person name="Kim K.K."/>
            <person name="Lee B.W."/>
        </authorList>
    </citation>
    <scope>NUCLEOTIDE SEQUENCE [LARGE SCALE GENOMIC DNA]</scope>
    <source>
        <strain evidence="1 2">SA3-7</strain>
    </source>
</reference>
<name>A0A0X8X2L8_9SPHI</name>
<organism evidence="1 2">
    <name type="scientific">Mucilaginibacter gotjawali</name>
    <dbReference type="NCBI Taxonomy" id="1550579"/>
    <lineage>
        <taxon>Bacteria</taxon>
        <taxon>Pseudomonadati</taxon>
        <taxon>Bacteroidota</taxon>
        <taxon>Sphingobacteriia</taxon>
        <taxon>Sphingobacteriales</taxon>
        <taxon>Sphingobacteriaceae</taxon>
        <taxon>Mucilaginibacter</taxon>
    </lineage>
</organism>
<keyword evidence="2" id="KW-1185">Reference proteome</keyword>
<accession>A0A0X8X2L8</accession>
<evidence type="ECO:0000313" key="1">
    <source>
        <dbReference type="EMBL" id="BAU54470.1"/>
    </source>
</evidence>
<dbReference type="EMBL" id="AP017313">
    <property type="protein sequence ID" value="BAU54470.1"/>
    <property type="molecule type" value="Genomic_DNA"/>
</dbReference>
<gene>
    <name evidence="1" type="ORF">MgSA37_02646</name>
</gene>
<evidence type="ECO:0000313" key="2">
    <source>
        <dbReference type="Proteomes" id="UP000218263"/>
    </source>
</evidence>
<dbReference type="AlphaFoldDB" id="A0A0X8X2L8"/>